<dbReference type="PANTHER" id="PTHR25462">
    <property type="entry name" value="BONUS, ISOFORM C-RELATED"/>
    <property type="match status" value="1"/>
</dbReference>
<dbReference type="AlphaFoldDB" id="A0A836F1X9"/>
<dbReference type="GO" id="GO:0061630">
    <property type="term" value="F:ubiquitin protein ligase activity"/>
    <property type="evidence" value="ECO:0007669"/>
    <property type="project" value="TreeGrafter"/>
</dbReference>
<comment type="caution">
    <text evidence="8">The sequence shown here is derived from an EMBL/GenBank/DDBJ whole genome shotgun (WGS) entry which is preliminary data.</text>
</comment>
<feature type="non-terminal residue" evidence="8">
    <location>
        <position position="1"/>
    </location>
</feature>
<dbReference type="FunFam" id="3.30.40.10:FF:000185">
    <property type="entry name" value="RING finger protein nhl-1"/>
    <property type="match status" value="1"/>
</dbReference>
<feature type="region of interest" description="Disordered" evidence="6">
    <location>
        <begin position="364"/>
        <end position="397"/>
    </location>
</feature>
<organism evidence="8 9">
    <name type="scientific">Acromyrmex charruanus</name>
    <dbReference type="NCBI Taxonomy" id="2715315"/>
    <lineage>
        <taxon>Eukaryota</taxon>
        <taxon>Metazoa</taxon>
        <taxon>Ecdysozoa</taxon>
        <taxon>Arthropoda</taxon>
        <taxon>Hexapoda</taxon>
        <taxon>Insecta</taxon>
        <taxon>Pterygota</taxon>
        <taxon>Neoptera</taxon>
        <taxon>Endopterygota</taxon>
        <taxon>Hymenoptera</taxon>
        <taxon>Apocrita</taxon>
        <taxon>Aculeata</taxon>
        <taxon>Formicoidea</taxon>
        <taxon>Formicidae</taxon>
        <taxon>Myrmicinae</taxon>
        <taxon>Acromyrmex</taxon>
    </lineage>
</organism>
<proteinExistence type="predicted"/>
<evidence type="ECO:0000256" key="2">
    <source>
        <dbReference type="ARBA" id="ARBA00022771"/>
    </source>
</evidence>
<feature type="domain" description="RING-type" evidence="7">
    <location>
        <begin position="10"/>
        <end position="52"/>
    </location>
</feature>
<dbReference type="GO" id="GO:0008270">
    <property type="term" value="F:zinc ion binding"/>
    <property type="evidence" value="ECO:0007669"/>
    <property type="project" value="UniProtKB-KW"/>
</dbReference>
<feature type="coiled-coil region" evidence="5">
    <location>
        <begin position="201"/>
        <end position="228"/>
    </location>
</feature>
<feature type="compositionally biased region" description="Basic and acidic residues" evidence="6">
    <location>
        <begin position="319"/>
        <end position="342"/>
    </location>
</feature>
<dbReference type="PROSITE" id="PS50089">
    <property type="entry name" value="ZF_RING_2"/>
    <property type="match status" value="1"/>
</dbReference>
<feature type="compositionally biased region" description="Low complexity" evidence="6">
    <location>
        <begin position="583"/>
        <end position="599"/>
    </location>
</feature>
<feature type="non-terminal residue" evidence="8">
    <location>
        <position position="728"/>
    </location>
</feature>
<keyword evidence="3" id="KW-0862">Zinc</keyword>
<dbReference type="EMBL" id="JAANIC010004451">
    <property type="protein sequence ID" value="KAG5334695.1"/>
    <property type="molecule type" value="Genomic_DNA"/>
</dbReference>
<name>A0A836F1X9_9HYME</name>
<protein>
    <submittedName>
        <fullName evidence="8">NHL1 protein</fullName>
    </submittedName>
</protein>
<dbReference type="InterPro" id="IPR018957">
    <property type="entry name" value="Znf_C3HC4_RING-type"/>
</dbReference>
<keyword evidence="5" id="KW-0175">Coiled coil</keyword>
<feature type="compositionally biased region" description="Basic and acidic residues" evidence="6">
    <location>
        <begin position="369"/>
        <end position="381"/>
    </location>
</feature>
<feature type="compositionally biased region" description="Pro residues" evidence="6">
    <location>
        <begin position="443"/>
        <end position="453"/>
    </location>
</feature>
<dbReference type="GO" id="GO:0005654">
    <property type="term" value="C:nucleoplasm"/>
    <property type="evidence" value="ECO:0007669"/>
    <property type="project" value="TreeGrafter"/>
</dbReference>
<evidence type="ECO:0000256" key="3">
    <source>
        <dbReference type="ARBA" id="ARBA00022833"/>
    </source>
</evidence>
<feature type="compositionally biased region" description="Polar residues" evidence="6">
    <location>
        <begin position="383"/>
        <end position="393"/>
    </location>
</feature>
<accession>A0A836F1X9</accession>
<dbReference type="InterPro" id="IPR013083">
    <property type="entry name" value="Znf_RING/FYVE/PHD"/>
</dbReference>
<reference evidence="8" key="1">
    <citation type="submission" date="2020-03" db="EMBL/GenBank/DDBJ databases">
        <title>Relaxed selection underlies rapid genomic changes in the transitions from sociality to social parasitism in ants.</title>
        <authorList>
            <person name="Bi X."/>
        </authorList>
    </citation>
    <scope>NUCLEOTIDE SEQUENCE</scope>
    <source>
        <strain evidence="8">BGI-DK2014a</strain>
        <tissue evidence="8">Whole body</tissue>
    </source>
</reference>
<dbReference type="Pfam" id="PF00097">
    <property type="entry name" value="zf-C3HC4"/>
    <property type="match status" value="1"/>
</dbReference>
<dbReference type="Gene3D" id="3.30.40.10">
    <property type="entry name" value="Zinc/RING finger domain, C3HC4 (zinc finger)"/>
    <property type="match status" value="1"/>
</dbReference>
<feature type="compositionally biased region" description="Low complexity" evidence="6">
    <location>
        <begin position="537"/>
        <end position="553"/>
    </location>
</feature>
<feature type="compositionally biased region" description="Basic and acidic residues" evidence="6">
    <location>
        <begin position="629"/>
        <end position="639"/>
    </location>
</feature>
<evidence type="ECO:0000256" key="1">
    <source>
        <dbReference type="ARBA" id="ARBA00022723"/>
    </source>
</evidence>
<keyword evidence="1" id="KW-0479">Metal-binding</keyword>
<keyword evidence="9" id="KW-1185">Reference proteome</keyword>
<evidence type="ECO:0000259" key="7">
    <source>
        <dbReference type="PROSITE" id="PS50089"/>
    </source>
</evidence>
<feature type="region of interest" description="Disordered" evidence="6">
    <location>
        <begin position="297"/>
        <end position="342"/>
    </location>
</feature>
<dbReference type="InterPro" id="IPR047153">
    <property type="entry name" value="TRIM45/56/19-like"/>
</dbReference>
<feature type="compositionally biased region" description="Low complexity" evidence="6">
    <location>
        <begin position="302"/>
        <end position="316"/>
    </location>
</feature>
<dbReference type="CDD" id="cd16524">
    <property type="entry name" value="RING-HC_NHL-1-like"/>
    <property type="match status" value="1"/>
</dbReference>
<feature type="compositionally biased region" description="Basic and acidic residues" evidence="6">
    <location>
        <begin position="509"/>
        <end position="523"/>
    </location>
</feature>
<gene>
    <name evidence="8" type="primary">Nhl1_0</name>
    <name evidence="8" type="ORF">G6Z76_0013662</name>
</gene>
<sequence length="728" mass="81757">MEQFEQLLTCAICLDRYRNPKLLPCQHSFCMEPCMDGLVDYVRRQVKCPECRAEHRIPYQGVQAFPTNVTLQRFLELHIEITGELPDPTSGQTMERCGVCSEKSYCQLCVHCEKKCCPECKDAHMDILRREITRINSQVRRGLHRLQDALALVEKNTLGLQTNCASVAEEVDEIYRRLSKALKDRTEHLRNEVDRYLGTELRGLIQLKENLELEIANIQSNCDLAEAHINENVPWDDAELLDTKELFLRTVEFIRNFEYEAGDYNRRVRFVMAHDPNQLVLHVAGYGELNIKPESGSGGLLGSSSSLAPPVGSPGLMRSKSDHRLASQYRQQEEERLARNRYVPEYEYDAPEYEVPRNKSRYRSRFMRHRDGDDSDGDTRSTVRFTSAPPESSSLRERVLDTEDAARGPLSGIFRLTDSPRVMKKLQECERAGKRKKEEPVSQPMPQPQPPKPQVQVRKVPTAMARQTSEDDEISRIKKQNKNAAATAVHTETVEERQPTSIPAPVHPPPRELPEREPEEQPVRRPAIVRRTSETHAPPAARSASSDSSTGSESSGGSGIRSTGAPFTTEEMKQKYLSRAPPTSTTTTISTTTGREPSNTAPPTPRPPFQSRFLGAGNRAAPPPPVQTPREEPVAKKKEEEEDEDEETSSSSEETESDTEEESETDGHPSKTTPTTTSAASRQRSESAMARTDIGPLLARSAEARRGSKEDSPSTRQVSFISKNGSIR</sequence>
<evidence type="ECO:0000313" key="9">
    <source>
        <dbReference type="Proteomes" id="UP000669903"/>
    </source>
</evidence>
<feature type="compositionally biased region" description="Acidic residues" evidence="6">
    <location>
        <begin position="640"/>
        <end position="664"/>
    </location>
</feature>
<evidence type="ECO:0000256" key="4">
    <source>
        <dbReference type="PROSITE-ProRule" id="PRU00175"/>
    </source>
</evidence>
<feature type="region of interest" description="Disordered" evidence="6">
    <location>
        <begin position="429"/>
        <end position="728"/>
    </location>
</feature>
<dbReference type="InterPro" id="IPR001841">
    <property type="entry name" value="Znf_RING"/>
</dbReference>
<feature type="compositionally biased region" description="Basic and acidic residues" evidence="6">
    <location>
        <begin position="702"/>
        <end position="713"/>
    </location>
</feature>
<feature type="compositionally biased region" description="Polar residues" evidence="6">
    <location>
        <begin position="714"/>
        <end position="728"/>
    </location>
</feature>
<dbReference type="SMART" id="SM00184">
    <property type="entry name" value="RING"/>
    <property type="match status" value="1"/>
</dbReference>
<dbReference type="Proteomes" id="UP000669903">
    <property type="component" value="Unassembled WGS sequence"/>
</dbReference>
<feature type="compositionally biased region" description="Basic and acidic residues" evidence="6">
    <location>
        <begin position="429"/>
        <end position="440"/>
    </location>
</feature>
<evidence type="ECO:0000313" key="8">
    <source>
        <dbReference type="EMBL" id="KAG5334695.1"/>
    </source>
</evidence>
<evidence type="ECO:0000256" key="6">
    <source>
        <dbReference type="SAM" id="MobiDB-lite"/>
    </source>
</evidence>
<keyword evidence="2 4" id="KW-0863">Zinc-finger</keyword>
<dbReference type="SUPFAM" id="SSF57850">
    <property type="entry name" value="RING/U-box"/>
    <property type="match status" value="1"/>
</dbReference>
<dbReference type="PANTHER" id="PTHR25462:SF296">
    <property type="entry name" value="MEIOTIC P26, ISOFORM F"/>
    <property type="match status" value="1"/>
</dbReference>
<evidence type="ECO:0000256" key="5">
    <source>
        <dbReference type="SAM" id="Coils"/>
    </source>
</evidence>
<feature type="compositionally biased region" description="Low complexity" evidence="6">
    <location>
        <begin position="670"/>
        <end position="691"/>
    </location>
</feature>